<comment type="subcellular location">
    <subcellularLocation>
        <location evidence="1">Cell membrane</location>
        <topology evidence="1">Multi-pass membrane protein</topology>
    </subcellularLocation>
</comment>
<dbReference type="EMBL" id="MRZV01000004">
    <property type="protein sequence ID" value="PIK62858.1"/>
    <property type="molecule type" value="Genomic_DNA"/>
</dbReference>
<keyword evidence="14" id="KW-1185">Reference proteome</keyword>
<reference evidence="13 14" key="1">
    <citation type="journal article" date="2017" name="PLoS Biol.">
        <title>The sea cucumber genome provides insights into morphological evolution and visceral regeneration.</title>
        <authorList>
            <person name="Zhang X."/>
            <person name="Sun L."/>
            <person name="Yuan J."/>
            <person name="Sun Y."/>
            <person name="Gao Y."/>
            <person name="Zhang L."/>
            <person name="Li S."/>
            <person name="Dai H."/>
            <person name="Hamel J.F."/>
            <person name="Liu C."/>
            <person name="Yu Y."/>
            <person name="Liu S."/>
            <person name="Lin W."/>
            <person name="Guo K."/>
            <person name="Jin S."/>
            <person name="Xu P."/>
            <person name="Storey K.B."/>
            <person name="Huan P."/>
            <person name="Zhang T."/>
            <person name="Zhou Y."/>
            <person name="Zhang J."/>
            <person name="Lin C."/>
            <person name="Li X."/>
            <person name="Xing L."/>
            <person name="Huo D."/>
            <person name="Sun M."/>
            <person name="Wang L."/>
            <person name="Mercier A."/>
            <person name="Li F."/>
            <person name="Yang H."/>
            <person name="Xiang J."/>
        </authorList>
    </citation>
    <scope>NUCLEOTIDE SEQUENCE [LARGE SCALE GENOMIC DNA]</scope>
    <source>
        <strain evidence="13">Shaxun</strain>
        <tissue evidence="13">Muscle</tissue>
    </source>
</reference>
<organism evidence="13 14">
    <name type="scientific">Stichopus japonicus</name>
    <name type="common">Sea cucumber</name>
    <dbReference type="NCBI Taxonomy" id="307972"/>
    <lineage>
        <taxon>Eukaryota</taxon>
        <taxon>Metazoa</taxon>
        <taxon>Echinodermata</taxon>
        <taxon>Eleutherozoa</taxon>
        <taxon>Echinozoa</taxon>
        <taxon>Holothuroidea</taxon>
        <taxon>Aspidochirotacea</taxon>
        <taxon>Aspidochirotida</taxon>
        <taxon>Stichopodidae</taxon>
        <taxon>Apostichopus</taxon>
    </lineage>
</organism>
<dbReference type="AlphaFoldDB" id="A0A2G8LRG3"/>
<protein>
    <submittedName>
        <fullName evidence="13">Putative sodium-coupled monocarboxylate transporter 2-like</fullName>
    </submittedName>
</protein>
<evidence type="ECO:0000256" key="7">
    <source>
        <dbReference type="ARBA" id="ARBA00023053"/>
    </source>
</evidence>
<keyword evidence="3" id="KW-0813">Transport</keyword>
<dbReference type="NCBIfam" id="TIGR00813">
    <property type="entry name" value="sss"/>
    <property type="match status" value="1"/>
</dbReference>
<evidence type="ECO:0000256" key="10">
    <source>
        <dbReference type="ARBA" id="ARBA00023201"/>
    </source>
</evidence>
<dbReference type="InterPro" id="IPR051163">
    <property type="entry name" value="Sodium:Solute_Symporter_SSF"/>
</dbReference>
<proteinExistence type="inferred from homology"/>
<keyword evidence="8" id="KW-0406">Ion transport</keyword>
<feature type="transmembrane region" description="Helical" evidence="12">
    <location>
        <begin position="35"/>
        <end position="57"/>
    </location>
</feature>
<feature type="transmembrane region" description="Helical" evidence="12">
    <location>
        <begin position="460"/>
        <end position="481"/>
    </location>
</feature>
<keyword evidence="9 12" id="KW-0472">Membrane</keyword>
<feature type="transmembrane region" description="Helical" evidence="12">
    <location>
        <begin position="227"/>
        <end position="254"/>
    </location>
</feature>
<dbReference type="PROSITE" id="PS50283">
    <property type="entry name" value="NA_SOLUT_SYMP_3"/>
    <property type="match status" value="1"/>
</dbReference>
<feature type="transmembrane region" description="Helical" evidence="12">
    <location>
        <begin position="78"/>
        <end position="97"/>
    </location>
</feature>
<evidence type="ECO:0000256" key="11">
    <source>
        <dbReference type="RuleBase" id="RU362091"/>
    </source>
</evidence>
<evidence type="ECO:0000256" key="1">
    <source>
        <dbReference type="ARBA" id="ARBA00004651"/>
    </source>
</evidence>
<keyword evidence="4" id="KW-1003">Cell membrane</keyword>
<feature type="transmembrane region" description="Helical" evidence="12">
    <location>
        <begin position="143"/>
        <end position="167"/>
    </location>
</feature>
<feature type="transmembrane region" description="Helical" evidence="12">
    <location>
        <begin position="390"/>
        <end position="412"/>
    </location>
</feature>
<evidence type="ECO:0000256" key="4">
    <source>
        <dbReference type="ARBA" id="ARBA00022475"/>
    </source>
</evidence>
<dbReference type="PANTHER" id="PTHR42985:SF40">
    <property type="entry name" value="LD47995P-RELATED"/>
    <property type="match status" value="1"/>
</dbReference>
<evidence type="ECO:0000256" key="12">
    <source>
        <dbReference type="SAM" id="Phobius"/>
    </source>
</evidence>
<feature type="transmembrane region" description="Helical" evidence="12">
    <location>
        <begin position="187"/>
        <end position="206"/>
    </location>
</feature>
<feature type="transmembrane region" description="Helical" evidence="12">
    <location>
        <begin position="289"/>
        <end position="312"/>
    </location>
</feature>
<dbReference type="PANTHER" id="PTHR42985">
    <property type="entry name" value="SODIUM-COUPLED MONOCARBOXYLATE TRANSPORTER"/>
    <property type="match status" value="1"/>
</dbReference>
<dbReference type="OrthoDB" id="6132759at2759"/>
<feature type="transmembrane region" description="Helical" evidence="12">
    <location>
        <begin position="358"/>
        <end position="383"/>
    </location>
</feature>
<evidence type="ECO:0000256" key="9">
    <source>
        <dbReference type="ARBA" id="ARBA00023136"/>
    </source>
</evidence>
<dbReference type="GO" id="GO:0005886">
    <property type="term" value="C:plasma membrane"/>
    <property type="evidence" value="ECO:0007669"/>
    <property type="project" value="UniProtKB-SubCell"/>
</dbReference>
<evidence type="ECO:0000256" key="6">
    <source>
        <dbReference type="ARBA" id="ARBA00022989"/>
    </source>
</evidence>
<feature type="transmembrane region" description="Helical" evidence="12">
    <location>
        <begin position="332"/>
        <end position="352"/>
    </location>
</feature>
<gene>
    <name evidence="13" type="ORF">BSL78_00192</name>
</gene>
<evidence type="ECO:0000256" key="3">
    <source>
        <dbReference type="ARBA" id="ARBA00022448"/>
    </source>
</evidence>
<keyword evidence="6 12" id="KW-1133">Transmembrane helix</keyword>
<dbReference type="GO" id="GO:0015293">
    <property type="term" value="F:symporter activity"/>
    <property type="evidence" value="ECO:0007669"/>
    <property type="project" value="TreeGrafter"/>
</dbReference>
<dbReference type="GO" id="GO:0006814">
    <property type="term" value="P:sodium ion transport"/>
    <property type="evidence" value="ECO:0007669"/>
    <property type="project" value="UniProtKB-KW"/>
</dbReference>
<feature type="transmembrane region" description="Helical" evidence="12">
    <location>
        <begin position="109"/>
        <end position="131"/>
    </location>
</feature>
<accession>A0A2G8LRG3</accession>
<sequence length="541" mass="58956">MNPIPVTMSVVVSVLSSVTFLGTPADTYIYGPQYWVVLPAKIIPMVIIPLSFVPIFYKLGVTSIYEYIGMRFGRVVRLFGMLINCLYLLLYLGVVIYGPALALNAVTGLSIAGSTIAVGLVCTFYTTIGGIKAVLWADVFQSIIFLAGFILTIVACCIHVGGLTEVFRINVKDGRGTFFDFRLDPKIRHSFWSVFIGFGFLMTSYAGTNQIIVQRYLTCRSLRQSQWVAAVGNFCIGIVEIIAILTGLSMYAYFAGCDPFTLGEVQKPDQLMAYIIIDIFNEWPGVSGFLISAVFSATLSTISSGMNAFATLFGQDIIKVAYPNMSDFKFTLILKLISVIFGLLTIAMAFLASSLGGILPLVLSLIGILNGPILGVFSLGIYFPRANSKGALVGMLAALAIGIWLKVGSYVYPAVVDKPPLFTDQCSNANITLTDQVVYTVTEDKDEIDPNLGNIYALSYAYYTPLTCFITVIVGLLVSLITHPTDPSSLNPDLVSPIGELFACCLPKRLRGHMPCSVRENVEVEPPHEQEEVVKMAKLDE</sequence>
<dbReference type="InterPro" id="IPR038377">
    <property type="entry name" value="Na/Glc_symporter_sf"/>
</dbReference>
<evidence type="ECO:0000313" key="14">
    <source>
        <dbReference type="Proteomes" id="UP000230750"/>
    </source>
</evidence>
<dbReference type="STRING" id="307972.A0A2G8LRG3"/>
<dbReference type="Proteomes" id="UP000230750">
    <property type="component" value="Unassembled WGS sequence"/>
</dbReference>
<comment type="similarity">
    <text evidence="2 11">Belongs to the sodium:solute symporter (SSF) (TC 2.A.21) family.</text>
</comment>
<name>A0A2G8LRG3_STIJA</name>
<evidence type="ECO:0000256" key="8">
    <source>
        <dbReference type="ARBA" id="ARBA00023065"/>
    </source>
</evidence>
<evidence type="ECO:0000256" key="5">
    <source>
        <dbReference type="ARBA" id="ARBA00022692"/>
    </source>
</evidence>
<dbReference type="Gene3D" id="1.20.1730.10">
    <property type="entry name" value="Sodium/glucose cotransporter"/>
    <property type="match status" value="1"/>
</dbReference>
<evidence type="ECO:0000313" key="13">
    <source>
        <dbReference type="EMBL" id="PIK62858.1"/>
    </source>
</evidence>
<evidence type="ECO:0000256" key="2">
    <source>
        <dbReference type="ARBA" id="ARBA00006434"/>
    </source>
</evidence>
<dbReference type="Pfam" id="PF00474">
    <property type="entry name" value="SSF"/>
    <property type="match status" value="1"/>
</dbReference>
<keyword evidence="5 12" id="KW-0812">Transmembrane</keyword>
<comment type="caution">
    <text evidence="13">The sequence shown here is derived from an EMBL/GenBank/DDBJ whole genome shotgun (WGS) entry which is preliminary data.</text>
</comment>
<keyword evidence="7" id="KW-0915">Sodium</keyword>
<dbReference type="CDD" id="cd11492">
    <property type="entry name" value="SLC5sbd_NIS-SMVT"/>
    <property type="match status" value="1"/>
</dbReference>
<keyword evidence="10" id="KW-0739">Sodium transport</keyword>
<dbReference type="InterPro" id="IPR001734">
    <property type="entry name" value="Na/solute_symporter"/>
</dbReference>